<keyword evidence="18" id="KW-1185">Reference proteome</keyword>
<dbReference type="GO" id="GO:0006284">
    <property type="term" value="P:base-excision repair"/>
    <property type="evidence" value="ECO:0007669"/>
    <property type="project" value="InterPro"/>
</dbReference>
<dbReference type="Gene3D" id="1.10.8.50">
    <property type="match status" value="1"/>
</dbReference>
<evidence type="ECO:0000256" key="13">
    <source>
        <dbReference type="ARBA" id="ARBA00044632"/>
    </source>
</evidence>
<dbReference type="InterPro" id="IPR010979">
    <property type="entry name" value="Ribosomal_uS13-like_H2TH"/>
</dbReference>
<evidence type="ECO:0000259" key="16">
    <source>
        <dbReference type="PROSITE" id="PS51068"/>
    </source>
</evidence>
<dbReference type="EC" id="4.2.99.18" evidence="2"/>
<keyword evidence="4" id="KW-0227">DNA damage</keyword>
<evidence type="ECO:0000256" key="12">
    <source>
        <dbReference type="ARBA" id="ARBA00023295"/>
    </source>
</evidence>
<keyword evidence="11" id="KW-0511">Multifunctional enzyme</keyword>
<dbReference type="GO" id="GO:0003684">
    <property type="term" value="F:damaged DNA binding"/>
    <property type="evidence" value="ECO:0007669"/>
    <property type="project" value="InterPro"/>
</dbReference>
<evidence type="ECO:0000256" key="14">
    <source>
        <dbReference type="PROSITE-ProRule" id="PRU00391"/>
    </source>
</evidence>
<keyword evidence="3" id="KW-0479">Metal-binding</keyword>
<name>A0A3M2JHL9_9CELL</name>
<dbReference type="InterPro" id="IPR015886">
    <property type="entry name" value="H2TH_FPG"/>
</dbReference>
<evidence type="ECO:0000256" key="5">
    <source>
        <dbReference type="ARBA" id="ARBA00022771"/>
    </source>
</evidence>
<evidence type="ECO:0000256" key="8">
    <source>
        <dbReference type="ARBA" id="ARBA00023125"/>
    </source>
</evidence>
<dbReference type="InterPro" id="IPR000214">
    <property type="entry name" value="Znf_DNA_glyclase/AP_lyase"/>
</dbReference>
<evidence type="ECO:0000256" key="6">
    <source>
        <dbReference type="ARBA" id="ARBA00022801"/>
    </source>
</evidence>
<protein>
    <recommendedName>
        <fullName evidence="2">DNA-(apurinic or apyrimidinic site) lyase</fullName>
        <ecNumber evidence="2">4.2.99.18</ecNumber>
    </recommendedName>
</protein>
<dbReference type="PANTHER" id="PTHR42697">
    <property type="entry name" value="ENDONUCLEASE 8"/>
    <property type="match status" value="1"/>
</dbReference>
<evidence type="ECO:0000256" key="11">
    <source>
        <dbReference type="ARBA" id="ARBA00023268"/>
    </source>
</evidence>
<keyword evidence="12" id="KW-0326">Glycosidase</keyword>
<dbReference type="GO" id="GO:0000703">
    <property type="term" value="F:oxidized pyrimidine nucleobase lesion DNA N-glycosylase activity"/>
    <property type="evidence" value="ECO:0007669"/>
    <property type="project" value="TreeGrafter"/>
</dbReference>
<keyword evidence="10" id="KW-0456">Lyase</keyword>
<dbReference type="SMART" id="SM01232">
    <property type="entry name" value="H2TH"/>
    <property type="match status" value="1"/>
</dbReference>
<dbReference type="Gene3D" id="3.20.190.10">
    <property type="entry name" value="MutM-like, N-terminal"/>
    <property type="match status" value="1"/>
</dbReference>
<proteinExistence type="inferred from homology"/>
<dbReference type="Proteomes" id="UP000269289">
    <property type="component" value="Unassembled WGS sequence"/>
</dbReference>
<dbReference type="PROSITE" id="PS01242">
    <property type="entry name" value="ZF_FPG_1"/>
    <property type="match status" value="1"/>
</dbReference>
<gene>
    <name evidence="17" type="ORF">EBM89_09000</name>
</gene>
<dbReference type="CDD" id="cd08971">
    <property type="entry name" value="AcNei2_N"/>
    <property type="match status" value="1"/>
</dbReference>
<dbReference type="RefSeq" id="WP_122149103.1">
    <property type="nucleotide sequence ID" value="NZ_RFFI01000040.1"/>
</dbReference>
<accession>A0A3M2JHL9</accession>
<evidence type="ECO:0000313" key="17">
    <source>
        <dbReference type="EMBL" id="RMI09788.1"/>
    </source>
</evidence>
<evidence type="ECO:0000313" key="18">
    <source>
        <dbReference type="Proteomes" id="UP000269289"/>
    </source>
</evidence>
<dbReference type="PROSITE" id="PS51066">
    <property type="entry name" value="ZF_FPG_2"/>
    <property type="match status" value="1"/>
</dbReference>
<dbReference type="InterPro" id="IPR035937">
    <property type="entry name" value="FPG_N"/>
</dbReference>
<dbReference type="SUPFAM" id="SSF46946">
    <property type="entry name" value="S13-like H2TH domain"/>
    <property type="match status" value="1"/>
</dbReference>
<dbReference type="PANTHER" id="PTHR42697:SF1">
    <property type="entry name" value="ENDONUCLEASE 8"/>
    <property type="match status" value="1"/>
</dbReference>
<dbReference type="InterPro" id="IPR012319">
    <property type="entry name" value="FPG_cat"/>
</dbReference>
<dbReference type="AlphaFoldDB" id="A0A3M2JHL9"/>
<comment type="catalytic activity">
    <reaction evidence="13">
        <text>2'-deoxyribonucleotide-(2'-deoxyribose 5'-phosphate)-2'-deoxyribonucleotide-DNA = a 3'-end 2'-deoxyribonucleotide-(2,3-dehydro-2,3-deoxyribose 5'-phosphate)-DNA + a 5'-end 5'-phospho-2'-deoxyribonucleoside-DNA + H(+)</text>
        <dbReference type="Rhea" id="RHEA:66592"/>
        <dbReference type="Rhea" id="RHEA-COMP:13180"/>
        <dbReference type="Rhea" id="RHEA-COMP:16897"/>
        <dbReference type="Rhea" id="RHEA-COMP:17067"/>
        <dbReference type="ChEBI" id="CHEBI:15378"/>
        <dbReference type="ChEBI" id="CHEBI:136412"/>
        <dbReference type="ChEBI" id="CHEBI:157695"/>
        <dbReference type="ChEBI" id="CHEBI:167181"/>
        <dbReference type="EC" id="4.2.99.18"/>
    </reaction>
</comment>
<dbReference type="GO" id="GO:0008270">
    <property type="term" value="F:zinc ion binding"/>
    <property type="evidence" value="ECO:0007669"/>
    <property type="project" value="UniProtKB-KW"/>
</dbReference>
<evidence type="ECO:0000259" key="15">
    <source>
        <dbReference type="PROSITE" id="PS51066"/>
    </source>
</evidence>
<keyword evidence="8" id="KW-0238">DNA-binding</keyword>
<organism evidence="17 18">
    <name type="scientific">Cellulomonas triticagri</name>
    <dbReference type="NCBI Taxonomy" id="2483352"/>
    <lineage>
        <taxon>Bacteria</taxon>
        <taxon>Bacillati</taxon>
        <taxon>Actinomycetota</taxon>
        <taxon>Actinomycetes</taxon>
        <taxon>Micrococcales</taxon>
        <taxon>Cellulomonadaceae</taxon>
        <taxon>Cellulomonas</taxon>
    </lineage>
</organism>
<dbReference type="EMBL" id="RFFI01000040">
    <property type="protein sequence ID" value="RMI09788.1"/>
    <property type="molecule type" value="Genomic_DNA"/>
</dbReference>
<evidence type="ECO:0000256" key="7">
    <source>
        <dbReference type="ARBA" id="ARBA00022833"/>
    </source>
</evidence>
<keyword evidence="7" id="KW-0862">Zinc</keyword>
<sequence>MPEGDILARTARRLDEALAGREVVRSDIRWPTAATVDLVGRTVLGTASYGKHLLTRFDDDRTLHTHLRMDGSWRVARTGSPGARAASPAVRVVLANATWTGVGELIGMLDVVPTRDEHTLIGHLGPDLLAPDFDTVGLPEALRRYAARGATPVCEVLLDQTVVAGIGTIYMADSLFLERIWPWTPAAEVPHPGRLLRVARAMMQRSVGSSSPSTTGEVYRGRTTWVHGRLREPCRRCGAPVRRGLAGHPPMERPAYFCGVCQAPPTATTG</sequence>
<feature type="domain" description="FPG-type" evidence="15">
    <location>
        <begin position="225"/>
        <end position="263"/>
    </location>
</feature>
<dbReference type="OrthoDB" id="9800855at2"/>
<evidence type="ECO:0000256" key="10">
    <source>
        <dbReference type="ARBA" id="ARBA00023239"/>
    </source>
</evidence>
<feature type="domain" description="Formamidopyrimidine-DNA glycosylase catalytic" evidence="16">
    <location>
        <begin position="2"/>
        <end position="101"/>
    </location>
</feature>
<evidence type="ECO:0000256" key="3">
    <source>
        <dbReference type="ARBA" id="ARBA00022723"/>
    </source>
</evidence>
<comment type="similarity">
    <text evidence="1">Belongs to the FPG family.</text>
</comment>
<keyword evidence="6" id="KW-0378">Hydrolase</keyword>
<evidence type="ECO:0000256" key="2">
    <source>
        <dbReference type="ARBA" id="ARBA00012720"/>
    </source>
</evidence>
<keyword evidence="9" id="KW-0234">DNA repair</keyword>
<dbReference type="PROSITE" id="PS51068">
    <property type="entry name" value="FPG_CAT"/>
    <property type="match status" value="1"/>
</dbReference>
<dbReference type="SUPFAM" id="SSF57716">
    <property type="entry name" value="Glucocorticoid receptor-like (DNA-binding domain)"/>
    <property type="match status" value="1"/>
</dbReference>
<dbReference type="Pfam" id="PF01149">
    <property type="entry name" value="Fapy_DNA_glyco"/>
    <property type="match status" value="1"/>
</dbReference>
<dbReference type="SMART" id="SM00898">
    <property type="entry name" value="Fapy_DNA_glyco"/>
    <property type="match status" value="1"/>
</dbReference>
<keyword evidence="5 14" id="KW-0863">Zinc-finger</keyword>
<reference evidence="17 18" key="1">
    <citation type="submission" date="2018-10" db="EMBL/GenBank/DDBJ databases">
        <title>Isolation, diversity and antifungal activity of actinobacteria from wheat.</title>
        <authorList>
            <person name="Han C."/>
        </authorList>
    </citation>
    <scope>NUCLEOTIDE SEQUENCE [LARGE SCALE GENOMIC DNA]</scope>
    <source>
        <strain evidence="17 18">NEAU-YY56</strain>
    </source>
</reference>
<dbReference type="InterPro" id="IPR015887">
    <property type="entry name" value="DNA_glyclase_Znf_dom_DNA_BS"/>
</dbReference>
<comment type="caution">
    <text evidence="17">The sequence shown here is derived from an EMBL/GenBank/DDBJ whole genome shotgun (WGS) entry which is preliminary data.</text>
</comment>
<dbReference type="SUPFAM" id="SSF81624">
    <property type="entry name" value="N-terminal domain of MutM-like DNA repair proteins"/>
    <property type="match status" value="1"/>
</dbReference>
<dbReference type="GO" id="GO:0140078">
    <property type="term" value="F:class I DNA-(apurinic or apyrimidinic site) endonuclease activity"/>
    <property type="evidence" value="ECO:0007669"/>
    <property type="project" value="UniProtKB-EC"/>
</dbReference>
<dbReference type="Pfam" id="PF06831">
    <property type="entry name" value="H2TH"/>
    <property type="match status" value="1"/>
</dbReference>
<dbReference type="InterPro" id="IPR044090">
    <property type="entry name" value="Nei2_N"/>
</dbReference>
<evidence type="ECO:0000256" key="4">
    <source>
        <dbReference type="ARBA" id="ARBA00022763"/>
    </source>
</evidence>
<evidence type="ECO:0000256" key="1">
    <source>
        <dbReference type="ARBA" id="ARBA00009409"/>
    </source>
</evidence>
<evidence type="ECO:0000256" key="9">
    <source>
        <dbReference type="ARBA" id="ARBA00023204"/>
    </source>
</evidence>